<dbReference type="CDD" id="cd05931">
    <property type="entry name" value="FAAL"/>
    <property type="match status" value="1"/>
</dbReference>
<dbReference type="PANTHER" id="PTHR45527:SF1">
    <property type="entry name" value="FATTY ACID SYNTHASE"/>
    <property type="match status" value="1"/>
</dbReference>
<comment type="caution">
    <text evidence="8">The sequence shown here is derived from an EMBL/GenBank/DDBJ whole genome shotgun (WGS) entry which is preliminary data.</text>
</comment>
<evidence type="ECO:0000256" key="1">
    <source>
        <dbReference type="ARBA" id="ARBA00001957"/>
    </source>
</evidence>
<dbReference type="Gene3D" id="3.30.559.30">
    <property type="entry name" value="Nonribosomal peptide synthetase, condensation domain"/>
    <property type="match status" value="4"/>
</dbReference>
<evidence type="ECO:0000256" key="5">
    <source>
        <dbReference type="ARBA" id="ARBA00022832"/>
    </source>
</evidence>
<sequence>MNDPYEAVNLVEVLQQRACQTPEKIALRFIAEDGDQPLSYRELDERARALAVQMRQHAASGARAVLLLPSGPDYVTAFFACLYANIIAVPAYPPESVRPQHLMRLRAILDDAEPSLVLTDSTLIEALRPACERSNGESSLLLAVDQVPSALAEQWQLPTLHDDDIAFLQYTSGSTSTPKGVQVTQGNLLANERLIRHGLSIGDDDVMVSWLPLFHDMGLIGGLLQPIYSGVPCVLMSPRYFLERPQRWLEAISKYRGTISGGPDFAYRLCCERLKESAFKGLDLSCWRLAYSGSEPIRPDTLERFANQFAVAGFDENAWFASYGLAEATLFVSGSRRGQGIAQIEVDTHALADNLGRPGSGSRLVSCGWGQPQHPLMLVDPVSTEPVAEGGVGEVWSSGPSVASGYWRNPQATAKSFIERDGRVWLRTGDLGFMHGGELFITGRLKDMIIIRGQNLYPQDLERCVEEEVDVVRKGRVSAFAIEHDGNEGIGIAAEIGRSVRKLVPAESLIKAISEAVAERFQEVPVLIALLEPGALPKTSSGKLQRSACRQGLADGSVASYAIQRAGRMLDDAKQDNAPLSAAEQAMAELWTQVLDASVTQREANFFALGGNSIKAAQLMARLRERQGHAVELRLLFEAPQLDAFVAALGNQPQHSVAPVVLLDRQGLLLPSAAQQRLWFLWKLEPHSAVYNIGGRLRLRGQLNLTVLQEVFAALLQRHEVLRSRFIESEDGEVTLQFAAPGAVPLSEVNLGSLADAEREIEARADTERFIAEPFDLASGPLLRLRVQQLDTDRQQLLLCVHHIVADGWSLNLLLGEFAELYSARLQGRVAAIAPLSRQYLDVAEAQRQQLQAGEGERQLHWWKERLGTRHVPLELPYALPYNPQQSRRAAFIDDKLGAELSAQLGQLALRHGVTPAMLLLAAFNLLLQRYSATHDLRVGLTQAGRESLDSEALVGFFVNLLVLRCELPAGLTLADLLHQVRDNVLQAQAHQSLPFEQLVEALHPERGHGRHPLCQVAFDYQWQTRAADNLSGLQVEALEQIDLQTPFDLVLRVRESQDGLHLNFCYASEGYAAAGMNRLASNFRRLLQTLLQQPADQPLQASAWLPESEWRDTADWPVQAFTPLSERIAEQCLALGDRPALIDQQHQLSFTQLETRSNALANHLIAQGIGAEVLVGVALPRGVEIPLALLAIMKAGGAYVPLDIDYPRERLTWLIQDAGIHRVLTHSSLRDRLSLPDGVLSLELDQLDLSRESTQRPAVTVEAQNLAYLIYTSGSTGQPKGVAVAHGEIAMHCQAIGQRYAMSAADRELIFMSFAFDGAHERWLTALSHGASVLIRGDELWTAEQTLNQLREHSVSVAAFPPAYLLQLAEEAARQGPVPSMRIYCFGGDAVPEASFELARWHLKAEHLINGYGPTETVVTPLLWKADASAKCGAAYAPIGEVVGARRLYVLDDQLQPLPRGVAGELYIGGEGLARGYHQRPAMTAERFIADPFSAAGGRLYRTGDRVRLREDNAMDYLGRVDQQVKIRGFRIEPGEIEARLQALPGVHAAAVCARESAQGLQLVGYVAAVSGQSLSTDSLKAALRDQVPDYMVPAHILLLDSLPLNINGKLDRNALPEPQGQGAEFVAPLDGLESQVAAIWSEVLGVARVGRQDDFFDLGGHSLLATQVVSRIKRDLGLECPLRTLFECSRLNEFAARLAAQDVSTSTHPELRALPRNGTMPLSPAQSRLWFFWQMEPQSAAYNVPGALRLRGALDLAALRRAFNALVQRHETLRTRFDEIDGHPCQVIESAQPLPLVEHDLSGVVDAEQQARQLAATEALQPFDLREGPLLRLSLIRLGDDHHVLLLTMHHMVSDGWSIRVLVNEFSELYGAFTAQREPVLAPLSVQYADYAQWQRELLASAEGARQLAWWKERLGTDQTVLELATDRPRPAVQSYRGASLGFELDGELGTRLKALAKAHDVTLFMLLLAAYGVLLRGYSGQRDLRIAVPVASRQQMETEGLIGFFVNTQVMPCHIDDSASFAALLAETRQLALGAQANQDLPFEQLVEALQPERSLAHNPLVQVKFNFGFDVSVLPNAGDLRLELFSEEQYGARFDLALDMAEGQDNVLRGSFVYASDLFDAPSVTAMAQTFRQLLARLCEAPAGPLSELPLAALGEAAELRGELQQWPFSDVLAGFAAQVVTRPEAIAVQAWDGQLSYAQLDAATNRLARRLQAAGVQPGDRVALCQARSSQWVLMLLSVMKAGAAYVPLDPALPLARLQRIVVESGARCVLLGDPAWLTSFGDAALLVDAGSEDGFSDAALSLPVDVTNAAYVIFTSGSTGQPKGVVVSHGALANYVQGIQARLDLCAGQGMAMVSSVAADLGNTTLFGALCSGGRLCLASQDDVADAECFAAFMQQHAVDVLKIVPGHLSGLLAALPEARLLPRQLLVVGGEACDRSLLQQVRELAPACRIVNHYGPSEATVGVLTHELLQDAELPLGALAIGRPLPNCHVRIVDEYRNPLPVGVPGELLIGGAGLADGYLSQPELSAEYFVHIDGERLYRSGDRVRLRHDGLIEFLGRLDEQVKIRGYRVELGEITQALKALPGVSAALVLAEREAEGPLRLLAWCVSSAGDAESLRQALAEQVPEYMLPAQLMLLPSIPLTANGKVDRQALPRGPVVEAGSAPEAAMNELESQLAAIWQAVLKVETVRAEDNFFELGGDSILSLQIISRIRKLGYKLSPKQLFERQSVRQLAQWLESRGPAKPVATAAAAAVAVSGELPLAPVQARFFERVQSDQRNHWNQAILLQPKSPLDLDSLERALHWLLGQHDSLRLRFDSRTQPVRQVYAEPGLLDLTLLWRRRASDEQTLERLCDEAQRSLDLNAGPLLRAMHVRLEDGSERLLLVIHHLAVDGVSWRVLLEDLESAYRQLLAGKTATPRIKSDSYQAWAQRQHAFANSAELHAELGYWQAQLQDAPALPQSRSDARTTWREAAHSGFSLDSEATRQLLGPAQQAYRTQINDLLLTALARALCSWSGAEQALIELEGHGRDAFDQGAALDLSRSVGWFTSLYPVRLSPQGDAGASLKAIKEQLRGVPRAGIGYGLLRYLSPLGAQLQELPPARVTFNYLGQFDQQFTDSAFLPASESVGRSHADDAQLGNWLVFNGKVLGGCLQLELHYSREMFDAALIDQLLSVLQAELQGLLQHCLQAAPALTPSDLPLAGLGQATLDSLPVDASNLEDLYPLAPMQQGMLFHALDVPGSALYVNQLRVDLDNLDEARFVAAWQQVLSRHATLRSGFLTEGLEVPLQFVLRHAELPVEHFDWRERSTDRVALDALADSQRQRGFDLARPPLQRLALVRLGEQRFHLLWTCHHLLLDGWSSARLIGEVLAAYQGSSLPPVAGRYRDYIAWLQAQDASLGEHFWRQRLADFDEPTLLATACAGSYVVEPTREVRSQFDAAASQRLQQFAQQQRVTLNTLLQGAWLLLLQRYSGQSRVAFGATVAGRPGNLPGAEDMLGLFINTLPIVQQPQAAQGLGDWLRELQAYNLEVREFEHSPLYDIQRWAGRGGQALFDSILVFENFPMDAALTHSASGEDGLRILGHQPVDSTNYALTLVASAGECLDVRYGYRSERFCASQVERLREHFECLLLSFCDSAEKALAHLPMLAASEREQLLHGWNDTTTDFPDQVQLQTLIEQQVTATPDALAVQFGNQQLSYRELNARANQLARWLREQGVGPDVLVGVCAERSLELVLALLAIVKAGGAYVPMDPDYPRERLEHMLGDSGVQLLLTQQHLLEQLPASAAQTFCLDSQWPELQALDASDLPTLGSPQNLAYLIYTSGSTGKPKGAGNSHAALINRLHWMQKAYQLDHTDRILQKTPFSFDVSVWEFFWPLLTGAALVVAEPGAHRDPLELRRVINDGQVSVLHFVPSMLQAFVISGELEHCPSLKQVMCSGEALPYELQQQFRQRHSAQLHNLYGPTEAAIDVSYWACDEENDRHQVPIGRPIDNLRLYILDAFLEPVPQGVAGELYIGGVGLARGYHLRPGLTAERFVADPFTAGERLYRTGDLARWRADGAIEYVGRIDHQVKIRGLRIELGEIEARLQGLESVEEAVVIARDTPQGKQLVGYVVVHGTEGSDSESLRRELLEHLPEYMVPAQILVLPAMPLSPNGKLDRKALPAPEFASSPRGYVAPGTELEQQLVEIWQSVLGIEKVGITDDFFELGGHSLLLTQVGMTLRKRLNVELPLHRLFELSSIQALAAHLQAQPDAAQNKQVDLDLMDELLGELENF</sequence>
<dbReference type="InterPro" id="IPR036736">
    <property type="entry name" value="ACP-like_sf"/>
</dbReference>
<feature type="domain" description="Carrier" evidence="7">
    <location>
        <begin position="578"/>
        <end position="653"/>
    </location>
</feature>
<keyword evidence="3" id="KW-0597">Phosphoprotein</keyword>
<evidence type="ECO:0000256" key="2">
    <source>
        <dbReference type="ARBA" id="ARBA00022450"/>
    </source>
</evidence>
<protein>
    <submittedName>
        <fullName evidence="8">Non-ribosomal peptide synthase/polyketide synthase</fullName>
    </submittedName>
</protein>
<dbReference type="Gene3D" id="3.40.50.12780">
    <property type="entry name" value="N-terminal domain of ligase-like"/>
    <property type="match status" value="2"/>
</dbReference>
<dbReference type="InterPro" id="IPR045851">
    <property type="entry name" value="AMP-bd_C_sf"/>
</dbReference>
<dbReference type="RefSeq" id="WP_187520949.1">
    <property type="nucleotide sequence ID" value="NZ_JACONW010000021.1"/>
</dbReference>
<dbReference type="InterPro" id="IPR010071">
    <property type="entry name" value="AA_adenyl_dom"/>
</dbReference>
<dbReference type="InterPro" id="IPR020845">
    <property type="entry name" value="AMP-binding_CS"/>
</dbReference>
<reference evidence="8 9" key="1">
    <citation type="submission" date="2020-08" db="EMBL/GenBank/DDBJ databases">
        <title>Putative novel bacterial strains isolated from necrotic wheat leaf tissues caused by Xanthomonas translucens.</title>
        <authorList>
            <person name="Tambong J.T."/>
        </authorList>
    </citation>
    <scope>NUCLEOTIDE SEQUENCE [LARGE SCALE GENOMIC DNA]</scope>
    <source>
        <strain evidence="8 9">DOAB 1069</strain>
    </source>
</reference>
<dbReference type="PROSITE" id="PS00455">
    <property type="entry name" value="AMP_BINDING"/>
    <property type="match status" value="4"/>
</dbReference>
<dbReference type="InterPro" id="IPR025110">
    <property type="entry name" value="AMP-bd_C"/>
</dbReference>
<dbReference type="InterPro" id="IPR023213">
    <property type="entry name" value="CAT-like_dom_sf"/>
</dbReference>
<proteinExistence type="predicted"/>
<feature type="domain" description="Carrier" evidence="7">
    <location>
        <begin position="1629"/>
        <end position="1704"/>
    </location>
</feature>
<dbReference type="CDD" id="cd17646">
    <property type="entry name" value="A_NRPS_AB3403-like"/>
    <property type="match status" value="1"/>
</dbReference>
<dbReference type="InterPro" id="IPR006162">
    <property type="entry name" value="Ppantetheine_attach_site"/>
</dbReference>
<dbReference type="Pfam" id="PF13193">
    <property type="entry name" value="AMP-binding_C"/>
    <property type="match status" value="3"/>
</dbReference>
<dbReference type="Gene3D" id="3.30.300.30">
    <property type="match status" value="4"/>
</dbReference>
<comment type="cofactor">
    <cofactor evidence="1">
        <name>pantetheine 4'-phosphate</name>
        <dbReference type="ChEBI" id="CHEBI:47942"/>
    </cofactor>
</comment>
<dbReference type="NCBIfam" id="TIGR01733">
    <property type="entry name" value="AA-adenyl-dom"/>
    <property type="match status" value="3"/>
</dbReference>
<dbReference type="PROSITE" id="PS00012">
    <property type="entry name" value="PHOSPHOPANTETHEINE"/>
    <property type="match status" value="3"/>
</dbReference>
<evidence type="ECO:0000259" key="7">
    <source>
        <dbReference type="PROSITE" id="PS50075"/>
    </source>
</evidence>
<dbReference type="CDD" id="cd05930">
    <property type="entry name" value="A_NRPS"/>
    <property type="match status" value="1"/>
</dbReference>
<dbReference type="InterPro" id="IPR020806">
    <property type="entry name" value="PKS_PP-bd"/>
</dbReference>
<dbReference type="Proteomes" id="UP000651852">
    <property type="component" value="Unassembled WGS sequence"/>
</dbReference>
<dbReference type="Gene3D" id="1.10.1200.10">
    <property type="entry name" value="ACP-like"/>
    <property type="match status" value="4"/>
</dbReference>
<dbReference type="Pfam" id="PF00501">
    <property type="entry name" value="AMP-binding"/>
    <property type="match status" value="4"/>
</dbReference>
<evidence type="ECO:0000256" key="6">
    <source>
        <dbReference type="ARBA" id="ARBA00023098"/>
    </source>
</evidence>
<accession>A0ABR7AX74</accession>
<dbReference type="NCBIfam" id="NF003417">
    <property type="entry name" value="PRK04813.1"/>
    <property type="match status" value="4"/>
</dbReference>
<evidence type="ECO:0000256" key="3">
    <source>
        <dbReference type="ARBA" id="ARBA00022553"/>
    </source>
</evidence>
<dbReference type="CDD" id="cd19543">
    <property type="entry name" value="DCL_NRPS"/>
    <property type="match status" value="1"/>
</dbReference>
<dbReference type="CDD" id="cd19531">
    <property type="entry name" value="LCL_NRPS-like"/>
    <property type="match status" value="2"/>
</dbReference>
<dbReference type="SUPFAM" id="SSF56801">
    <property type="entry name" value="Acetyl-CoA synthetase-like"/>
    <property type="match status" value="4"/>
</dbReference>
<dbReference type="InterPro" id="IPR009081">
    <property type="entry name" value="PP-bd_ACP"/>
</dbReference>
<dbReference type="InterPro" id="IPR010060">
    <property type="entry name" value="NRPS_synth"/>
</dbReference>
<dbReference type="SUPFAM" id="SSF47336">
    <property type="entry name" value="ACP-like"/>
    <property type="match status" value="4"/>
</dbReference>
<dbReference type="Pfam" id="PF00550">
    <property type="entry name" value="PP-binding"/>
    <property type="match status" value="4"/>
</dbReference>
<dbReference type="EMBL" id="JACONW010000021">
    <property type="protein sequence ID" value="MBC3949528.1"/>
    <property type="molecule type" value="Genomic_DNA"/>
</dbReference>
<keyword evidence="2" id="KW-0596">Phosphopantetheine</keyword>
<dbReference type="Gene3D" id="3.30.559.10">
    <property type="entry name" value="Chloramphenicol acetyltransferase-like domain"/>
    <property type="match status" value="4"/>
</dbReference>
<feature type="domain" description="Carrier" evidence="7">
    <location>
        <begin position="2673"/>
        <end position="2747"/>
    </location>
</feature>
<keyword evidence="5" id="KW-0276">Fatty acid metabolism</keyword>
<dbReference type="Gene3D" id="3.40.50.980">
    <property type="match status" value="4"/>
</dbReference>
<dbReference type="PANTHER" id="PTHR45527">
    <property type="entry name" value="NONRIBOSOMAL PEPTIDE SYNTHETASE"/>
    <property type="match status" value="1"/>
</dbReference>
<dbReference type="SMART" id="SM00823">
    <property type="entry name" value="PKS_PP"/>
    <property type="match status" value="4"/>
</dbReference>
<feature type="domain" description="Carrier" evidence="7">
    <location>
        <begin position="4180"/>
        <end position="4255"/>
    </location>
</feature>
<dbReference type="InterPro" id="IPR000873">
    <property type="entry name" value="AMP-dep_synth/lig_dom"/>
</dbReference>
<dbReference type="NCBIfam" id="TIGR01720">
    <property type="entry name" value="NRPS-para261"/>
    <property type="match status" value="1"/>
</dbReference>
<dbReference type="CDD" id="cd19534">
    <property type="entry name" value="E_NRPS"/>
    <property type="match status" value="1"/>
</dbReference>
<dbReference type="InterPro" id="IPR040097">
    <property type="entry name" value="FAAL/FAAC"/>
</dbReference>
<keyword evidence="9" id="KW-1185">Reference proteome</keyword>
<dbReference type="Gene3D" id="2.30.38.10">
    <property type="entry name" value="Luciferase, Domain 3"/>
    <property type="match status" value="2"/>
</dbReference>
<evidence type="ECO:0000313" key="9">
    <source>
        <dbReference type="Proteomes" id="UP000651852"/>
    </source>
</evidence>
<name>A0ABR7AX74_9PSED</name>
<evidence type="ECO:0000256" key="4">
    <source>
        <dbReference type="ARBA" id="ARBA00022737"/>
    </source>
</evidence>
<keyword evidence="4" id="KW-0677">Repeat</keyword>
<dbReference type="CDD" id="cd17649">
    <property type="entry name" value="A_NRPS_PvdJ-like"/>
    <property type="match status" value="1"/>
</dbReference>
<dbReference type="Pfam" id="PF00668">
    <property type="entry name" value="Condensation"/>
    <property type="match status" value="4"/>
</dbReference>
<dbReference type="PROSITE" id="PS50075">
    <property type="entry name" value="CARRIER"/>
    <property type="match status" value="4"/>
</dbReference>
<gene>
    <name evidence="8" type="ORF">H8S59_07090</name>
</gene>
<keyword evidence="6" id="KW-0443">Lipid metabolism</keyword>
<dbReference type="InterPro" id="IPR001242">
    <property type="entry name" value="Condensation_dom"/>
</dbReference>
<dbReference type="SUPFAM" id="SSF52777">
    <property type="entry name" value="CoA-dependent acyltransferases"/>
    <property type="match status" value="8"/>
</dbReference>
<dbReference type="InterPro" id="IPR042099">
    <property type="entry name" value="ANL_N_sf"/>
</dbReference>
<organism evidence="8 9">
    <name type="scientific">Pseudomonas folii</name>
    <dbReference type="NCBI Taxonomy" id="2762593"/>
    <lineage>
        <taxon>Bacteria</taxon>
        <taxon>Pseudomonadati</taxon>
        <taxon>Pseudomonadota</taxon>
        <taxon>Gammaproteobacteria</taxon>
        <taxon>Pseudomonadales</taxon>
        <taxon>Pseudomonadaceae</taxon>
        <taxon>Pseudomonas</taxon>
    </lineage>
</organism>
<dbReference type="NCBIfam" id="NF004282">
    <property type="entry name" value="PRK05691.1"/>
    <property type="match status" value="4"/>
</dbReference>
<evidence type="ECO:0000313" key="8">
    <source>
        <dbReference type="EMBL" id="MBC3949528.1"/>
    </source>
</evidence>